<protein>
    <submittedName>
        <fullName evidence="2">Uncharacterized protein</fullName>
    </submittedName>
</protein>
<evidence type="ECO:0000313" key="2">
    <source>
        <dbReference type="EMBL" id="SQC93337.1"/>
    </source>
</evidence>
<dbReference type="EMBL" id="UAVU01000010">
    <property type="protein sequence ID" value="SQC93337.1"/>
    <property type="molecule type" value="Genomic_DNA"/>
</dbReference>
<accession>A0A2X3J3A3</accession>
<name>A0A2X3J3A3_9ENTR</name>
<evidence type="ECO:0000256" key="1">
    <source>
        <dbReference type="SAM" id="MobiDB-lite"/>
    </source>
</evidence>
<evidence type="ECO:0000313" key="3">
    <source>
        <dbReference type="Proteomes" id="UP000251197"/>
    </source>
</evidence>
<dbReference type="Proteomes" id="UP000251197">
    <property type="component" value="Unassembled WGS sequence"/>
</dbReference>
<organism evidence="2 3">
    <name type="scientific">Cedecea neteri</name>
    <dbReference type="NCBI Taxonomy" id="158822"/>
    <lineage>
        <taxon>Bacteria</taxon>
        <taxon>Pseudomonadati</taxon>
        <taxon>Pseudomonadota</taxon>
        <taxon>Gammaproteobacteria</taxon>
        <taxon>Enterobacterales</taxon>
        <taxon>Enterobacteriaceae</taxon>
        <taxon>Cedecea</taxon>
    </lineage>
</organism>
<gene>
    <name evidence="2" type="ORF">NCTC12120_06451</name>
</gene>
<feature type="region of interest" description="Disordered" evidence="1">
    <location>
        <begin position="27"/>
        <end position="54"/>
    </location>
</feature>
<sequence>MFDNVAQLGDRRTQFVGQHLRDKPLTLAQQASLPRHPCQPRGGKQRQQAKKPTPDIAVPFTNIDAQRPCAQIAAPSCIHEFDAGLPGQRLPGLRLITPPVLLAESPELAVLQQPVLPRQQRLKIVIRQRPYTRQIVRSLPHM</sequence>
<reference evidence="2 3" key="1">
    <citation type="submission" date="2018-06" db="EMBL/GenBank/DDBJ databases">
        <authorList>
            <consortium name="Pathogen Informatics"/>
            <person name="Doyle S."/>
        </authorList>
    </citation>
    <scope>NUCLEOTIDE SEQUENCE [LARGE SCALE GENOMIC DNA]</scope>
    <source>
        <strain evidence="2 3">NCTC12120</strain>
    </source>
</reference>
<proteinExistence type="predicted"/>
<dbReference type="AlphaFoldDB" id="A0A2X3J3A3"/>